<evidence type="ECO:0000256" key="2">
    <source>
        <dbReference type="ARBA" id="ARBA00023315"/>
    </source>
</evidence>
<gene>
    <name evidence="4" type="ORF">KEU06_19660</name>
</gene>
<dbReference type="EMBL" id="JAGWCR010000011">
    <property type="protein sequence ID" value="MBS3650831.1"/>
    <property type="molecule type" value="Genomic_DNA"/>
</dbReference>
<dbReference type="InterPro" id="IPR050832">
    <property type="entry name" value="Bact_Acetyltransf"/>
</dbReference>
<organism evidence="4 5">
    <name type="scientific">Pseudaminobacter soli</name>
    <name type="common">ex Zhang et al. 2022</name>
    <dbReference type="NCBI Taxonomy" id="2831468"/>
    <lineage>
        <taxon>Bacteria</taxon>
        <taxon>Pseudomonadati</taxon>
        <taxon>Pseudomonadota</taxon>
        <taxon>Alphaproteobacteria</taxon>
        <taxon>Hyphomicrobiales</taxon>
        <taxon>Phyllobacteriaceae</taxon>
        <taxon>Pseudaminobacter</taxon>
    </lineage>
</organism>
<dbReference type="InterPro" id="IPR016181">
    <property type="entry name" value="Acyl_CoA_acyltransferase"/>
</dbReference>
<dbReference type="Gene3D" id="3.40.630.30">
    <property type="match status" value="1"/>
</dbReference>
<dbReference type="Pfam" id="PF00583">
    <property type="entry name" value="Acetyltransf_1"/>
    <property type="match status" value="1"/>
</dbReference>
<proteinExistence type="predicted"/>
<evidence type="ECO:0000259" key="3">
    <source>
        <dbReference type="PROSITE" id="PS51186"/>
    </source>
</evidence>
<keyword evidence="1" id="KW-0808">Transferase</keyword>
<dbReference type="PROSITE" id="PS51186">
    <property type="entry name" value="GNAT"/>
    <property type="match status" value="1"/>
</dbReference>
<keyword evidence="2" id="KW-0012">Acyltransferase</keyword>
<accession>A0A942E4I0</accession>
<evidence type="ECO:0000256" key="1">
    <source>
        <dbReference type="ARBA" id="ARBA00022679"/>
    </source>
</evidence>
<name>A0A942E4I0_9HYPH</name>
<comment type="caution">
    <text evidence="4">The sequence shown here is derived from an EMBL/GenBank/DDBJ whole genome shotgun (WGS) entry which is preliminary data.</text>
</comment>
<dbReference type="AlphaFoldDB" id="A0A942E4I0"/>
<dbReference type="GO" id="GO:0016747">
    <property type="term" value="F:acyltransferase activity, transferring groups other than amino-acyl groups"/>
    <property type="evidence" value="ECO:0007669"/>
    <property type="project" value="InterPro"/>
</dbReference>
<evidence type="ECO:0000313" key="4">
    <source>
        <dbReference type="EMBL" id="MBS3650831.1"/>
    </source>
</evidence>
<dbReference type="PANTHER" id="PTHR43877:SF1">
    <property type="entry name" value="ACETYLTRANSFERASE"/>
    <property type="match status" value="1"/>
</dbReference>
<sequence>MTPADLVFMPELPAHDAAIEHINEEAFGPGRFTRAAYKIREGGPHERDHSFVATRDGEVIASVRLTRITVGEGRALLLGPLAVRPAHKNLGIGRKLVAIALEAAKKAGAGAVMLVGDEPYYGPLGFKRIPRGQVSMPRPVDLDRILAYEIIPNSVEHLRGEVCHEDQARQLQEA</sequence>
<feature type="domain" description="N-acetyltransferase" evidence="3">
    <location>
        <begin position="6"/>
        <end position="141"/>
    </location>
</feature>
<dbReference type="CDD" id="cd04301">
    <property type="entry name" value="NAT_SF"/>
    <property type="match status" value="1"/>
</dbReference>
<reference evidence="4" key="1">
    <citation type="submission" date="2021-04" db="EMBL/GenBank/DDBJ databases">
        <title>Pseudaminobacter soli sp. nov., isolated from paddy soil contaminated by heavy metals.</title>
        <authorList>
            <person name="Zhang K."/>
        </authorList>
    </citation>
    <scope>NUCLEOTIDE SEQUENCE</scope>
    <source>
        <strain evidence="4">19-2017</strain>
    </source>
</reference>
<evidence type="ECO:0000313" key="5">
    <source>
        <dbReference type="Proteomes" id="UP000680348"/>
    </source>
</evidence>
<keyword evidence="5" id="KW-1185">Reference proteome</keyword>
<protein>
    <submittedName>
        <fullName evidence="4">N-acetyltransferase</fullName>
    </submittedName>
</protein>
<dbReference type="PANTHER" id="PTHR43877">
    <property type="entry name" value="AMINOALKYLPHOSPHONATE N-ACETYLTRANSFERASE-RELATED-RELATED"/>
    <property type="match status" value="1"/>
</dbReference>
<dbReference type="InterPro" id="IPR000182">
    <property type="entry name" value="GNAT_dom"/>
</dbReference>
<dbReference type="SUPFAM" id="SSF55729">
    <property type="entry name" value="Acyl-CoA N-acyltransferases (Nat)"/>
    <property type="match status" value="1"/>
</dbReference>
<dbReference type="Proteomes" id="UP000680348">
    <property type="component" value="Unassembled WGS sequence"/>
</dbReference>
<dbReference type="RefSeq" id="WP_188256393.1">
    <property type="nucleotide sequence ID" value="NZ_JABVCF010000011.1"/>
</dbReference>